<evidence type="ECO:0000313" key="4">
    <source>
        <dbReference type="Proteomes" id="UP000265515"/>
    </source>
</evidence>
<dbReference type="Pfam" id="PF00078">
    <property type="entry name" value="RVT_1"/>
    <property type="match status" value="1"/>
</dbReference>
<gene>
    <name evidence="3" type="ORF">CBR_g31186</name>
</gene>
<feature type="region of interest" description="Disordered" evidence="1">
    <location>
        <begin position="313"/>
        <end position="348"/>
    </location>
</feature>
<feature type="region of interest" description="Disordered" evidence="1">
    <location>
        <begin position="688"/>
        <end position="708"/>
    </location>
</feature>
<protein>
    <recommendedName>
        <fullName evidence="2">Reverse transcriptase domain-containing protein</fullName>
    </recommendedName>
</protein>
<comment type="caution">
    <text evidence="3">The sequence shown here is derived from an EMBL/GenBank/DDBJ whole genome shotgun (WGS) entry which is preliminary data.</text>
</comment>
<dbReference type="InterPro" id="IPR000477">
    <property type="entry name" value="RT_dom"/>
</dbReference>
<evidence type="ECO:0000256" key="1">
    <source>
        <dbReference type="SAM" id="MobiDB-lite"/>
    </source>
</evidence>
<feature type="region of interest" description="Disordered" evidence="1">
    <location>
        <begin position="483"/>
        <end position="515"/>
    </location>
</feature>
<dbReference type="Proteomes" id="UP000265515">
    <property type="component" value="Unassembled WGS sequence"/>
</dbReference>
<feature type="compositionally biased region" description="Polar residues" evidence="1">
    <location>
        <begin position="505"/>
        <end position="514"/>
    </location>
</feature>
<dbReference type="STRING" id="69332.A0A388JXQ4"/>
<feature type="domain" description="Reverse transcriptase" evidence="2">
    <location>
        <begin position="1024"/>
        <end position="1169"/>
    </location>
</feature>
<name>A0A388JXQ4_CHABU</name>
<accession>A0A388JXQ4</accession>
<evidence type="ECO:0000259" key="2">
    <source>
        <dbReference type="Pfam" id="PF00078"/>
    </source>
</evidence>
<organism evidence="3 4">
    <name type="scientific">Chara braunii</name>
    <name type="common">Braun's stonewort</name>
    <dbReference type="NCBI Taxonomy" id="69332"/>
    <lineage>
        <taxon>Eukaryota</taxon>
        <taxon>Viridiplantae</taxon>
        <taxon>Streptophyta</taxon>
        <taxon>Charophyceae</taxon>
        <taxon>Charales</taxon>
        <taxon>Characeae</taxon>
        <taxon>Chara</taxon>
    </lineage>
</organism>
<dbReference type="OrthoDB" id="8961218at2759"/>
<evidence type="ECO:0000313" key="3">
    <source>
        <dbReference type="EMBL" id="GBG62547.1"/>
    </source>
</evidence>
<keyword evidence="4" id="KW-1185">Reference proteome</keyword>
<sequence length="1197" mass="135239">MEQDNRQARPEANEVPMSEEDRIRLLIAKCYEDGVFPENLRHGEFVIENGTRIFKVNTQIDKLTTTWLKERTVTVIFQGEARDLPMRTREDLIRAYENGWQRKKTFARGFKRGRVHGEGPNVMSYVAKSREVAQWLVAKVDDVVIIRGVEYKMLFKAWMTRAELEEQRRRDVETKFWVVALRVPLRAMFHVGDLVTQAMGQIITRHPREPDATRPKLMSLKFELAREAAEKFEAILPMKLDDGELYNVQFVNKNTSWCTRCKWWFHTDFDGCPRAEEAVPGEQETLGGRSRRPHQGEVVYDRGIRTAVRDQLNVTPSGGESSAAAERRLGGPMQPAYRQGDRTAAPTSDISIRPQGLVQGVGDPYQLATADQVRRLDARVGAWASNPGASDPYLAAMMGSHMWLQPQGGGARYGQWTNPALSGFQGGNQYYSPGPSLGQRYDHSTFSRPVQEALRPLSGAVEIVVGVDGEGQERNQLITVNGHGATSVQERSAAPHSEGEDDVSKPNSIPNGVSTRDVGEQQFEEKVLLPLICTLLGQEPYILGLVNREGGTVLPSTSFCGIPTPELIEARVRQIFADRFCFRIFLGEIMPKLTVDTPTGKRIKFFIPLIDARIPMQHWAGLPSVGLTCIPLRLLLGTPGDELDSVLVEPGISAAFLRALNEHMPLNRNLLSEFIPEVLAEIWQSISPSQEREGTEQTEQGRIQDGNATQTVAVQSFNAGMSDHKAVRLEARLSRHTDARGPGYFRLNTVNLEDEGWKDWTTQHWRAWRMARGAFDSFEDWCDAGLRIISAKFETFSVIAAYSRNKEESRLEARVDEAERNMRGHPISELAWAEERETRAREWEQQQVIKQSRWESILQEKGVVTRDRMTKECFQRLLPSCNRVQMSELQHPHLLGLPAAHTNEDMCEYAADYFRDITTTRKTYWDWETDLTMESNFWETLTVRVSAQERRDMDRPITAEELRETIKSMAKGKAPGDDGLPVEFFQTCWGTLETDVVQLFNGILTGGKLGKSMTRGVITLMYKKGGRSDMRNWRPISLLNVIYKILAKTLARRLGELLPRLVGKDQGAFVQGRSIFENIATAMEALELIEGEDLDIAVLMIDLEKAYDRLNWTFVMTTLRVLGFGDPLCSWIKALYAYATTVVQVNGVCSQEFKLSRSLRQGCPLAPLVRPAVGSTAVRHQSQPVYQRSETDRGKGL</sequence>
<dbReference type="EMBL" id="BFEA01000030">
    <property type="protein sequence ID" value="GBG62547.1"/>
    <property type="molecule type" value="Genomic_DNA"/>
</dbReference>
<dbReference type="InterPro" id="IPR043502">
    <property type="entry name" value="DNA/RNA_pol_sf"/>
</dbReference>
<dbReference type="Gramene" id="GBG62547">
    <property type="protein sequence ID" value="GBG62547"/>
    <property type="gene ID" value="CBR_g31186"/>
</dbReference>
<proteinExistence type="predicted"/>
<dbReference type="CDD" id="cd01650">
    <property type="entry name" value="RT_nLTR_like"/>
    <property type="match status" value="1"/>
</dbReference>
<dbReference type="SUPFAM" id="SSF56672">
    <property type="entry name" value="DNA/RNA polymerases"/>
    <property type="match status" value="1"/>
</dbReference>
<reference evidence="3 4" key="1">
    <citation type="journal article" date="2018" name="Cell">
        <title>The Chara Genome: Secondary Complexity and Implications for Plant Terrestrialization.</title>
        <authorList>
            <person name="Nishiyama T."/>
            <person name="Sakayama H."/>
            <person name="Vries J.D."/>
            <person name="Buschmann H."/>
            <person name="Saint-Marcoux D."/>
            <person name="Ullrich K.K."/>
            <person name="Haas F.B."/>
            <person name="Vanderstraeten L."/>
            <person name="Becker D."/>
            <person name="Lang D."/>
            <person name="Vosolsobe S."/>
            <person name="Rombauts S."/>
            <person name="Wilhelmsson P.K.I."/>
            <person name="Janitza P."/>
            <person name="Kern R."/>
            <person name="Heyl A."/>
            <person name="Rumpler F."/>
            <person name="Villalobos L.I.A.C."/>
            <person name="Clay J.M."/>
            <person name="Skokan R."/>
            <person name="Toyoda A."/>
            <person name="Suzuki Y."/>
            <person name="Kagoshima H."/>
            <person name="Schijlen E."/>
            <person name="Tajeshwar N."/>
            <person name="Catarino B."/>
            <person name="Hetherington A.J."/>
            <person name="Saltykova A."/>
            <person name="Bonnot C."/>
            <person name="Breuninger H."/>
            <person name="Symeonidi A."/>
            <person name="Radhakrishnan G.V."/>
            <person name="Van Nieuwerburgh F."/>
            <person name="Deforce D."/>
            <person name="Chang C."/>
            <person name="Karol K.G."/>
            <person name="Hedrich R."/>
            <person name="Ulvskov P."/>
            <person name="Glockner G."/>
            <person name="Delwiche C.F."/>
            <person name="Petrasek J."/>
            <person name="Van de Peer Y."/>
            <person name="Friml J."/>
            <person name="Beilby M."/>
            <person name="Dolan L."/>
            <person name="Kohara Y."/>
            <person name="Sugano S."/>
            <person name="Fujiyama A."/>
            <person name="Delaux P.-M."/>
            <person name="Quint M."/>
            <person name="TheiBen G."/>
            <person name="Hagemann M."/>
            <person name="Harholt J."/>
            <person name="Dunand C."/>
            <person name="Zachgo S."/>
            <person name="Langdale J."/>
            <person name="Maumus F."/>
            <person name="Straeten D.V.D."/>
            <person name="Gould S.B."/>
            <person name="Rensing S.A."/>
        </authorList>
    </citation>
    <scope>NUCLEOTIDE SEQUENCE [LARGE SCALE GENOMIC DNA]</scope>
    <source>
        <strain evidence="3 4">S276</strain>
    </source>
</reference>
<dbReference type="PANTHER" id="PTHR19446">
    <property type="entry name" value="REVERSE TRANSCRIPTASES"/>
    <property type="match status" value="1"/>
</dbReference>
<dbReference type="AlphaFoldDB" id="A0A388JXQ4"/>